<dbReference type="Proteomes" id="UP001365128">
    <property type="component" value="Unassembled WGS sequence"/>
</dbReference>
<sequence length="203" mass="22339">MPRLAHPPRPQAPAQSLPSTTFRASTAWLASLLLPPDWRIGFPKTLNHAIWTLRMHALRMARRGVAWHGRHNVAAWGEMDGSVASGLRYLSLLLSLLFWRRAPFSYPTPQSLKHVVVSSTATRKRGILPSPAGTDKTSFEDCGRRWGISLLTAGWLAGLDWTGQWSLLLAAGCCSSVAIIVTRHRFISADCHSARTVSNGHDA</sequence>
<organism evidence="1 2">
    <name type="scientific">Phyllosticta citricarpa</name>
    <dbReference type="NCBI Taxonomy" id="55181"/>
    <lineage>
        <taxon>Eukaryota</taxon>
        <taxon>Fungi</taxon>
        <taxon>Dikarya</taxon>
        <taxon>Ascomycota</taxon>
        <taxon>Pezizomycotina</taxon>
        <taxon>Dothideomycetes</taxon>
        <taxon>Dothideomycetes incertae sedis</taxon>
        <taxon>Botryosphaeriales</taxon>
        <taxon>Phyllostictaceae</taxon>
        <taxon>Phyllosticta</taxon>
    </lineage>
</organism>
<dbReference type="EMBL" id="JBBPDW010000002">
    <property type="protein sequence ID" value="KAK7555809.1"/>
    <property type="molecule type" value="Genomic_DNA"/>
</dbReference>
<gene>
    <name evidence="1" type="ORF">IWX46DRAFT_141394</name>
</gene>
<keyword evidence="2" id="KW-1185">Reference proteome</keyword>
<evidence type="ECO:0000313" key="1">
    <source>
        <dbReference type="EMBL" id="KAK7555809.1"/>
    </source>
</evidence>
<evidence type="ECO:0000313" key="2">
    <source>
        <dbReference type="Proteomes" id="UP001365128"/>
    </source>
</evidence>
<name>A0ABR1MQ31_9PEZI</name>
<protein>
    <submittedName>
        <fullName evidence="1">Uncharacterized protein</fullName>
    </submittedName>
</protein>
<proteinExistence type="predicted"/>
<accession>A0ABR1MQ31</accession>
<comment type="caution">
    <text evidence="1">The sequence shown here is derived from an EMBL/GenBank/DDBJ whole genome shotgun (WGS) entry which is preliminary data.</text>
</comment>
<reference evidence="1 2" key="1">
    <citation type="submission" date="2024-04" db="EMBL/GenBank/DDBJ databases">
        <title>Phyllosticta paracitricarpa is synonymous to the EU quarantine fungus P. citricarpa based on phylogenomic analyses.</title>
        <authorList>
            <consortium name="Lawrence Berkeley National Laboratory"/>
            <person name="Van Ingen-Buijs V.A."/>
            <person name="Van Westerhoven A.C."/>
            <person name="Haridas S."/>
            <person name="Skiadas P."/>
            <person name="Martin F."/>
            <person name="Groenewald J.Z."/>
            <person name="Crous P.W."/>
            <person name="Seidl M.F."/>
        </authorList>
    </citation>
    <scope>NUCLEOTIDE SEQUENCE [LARGE SCALE GENOMIC DNA]</scope>
    <source>
        <strain evidence="1 2">CBS 122670</strain>
    </source>
</reference>